<proteinExistence type="predicted"/>
<evidence type="ECO:0000256" key="1">
    <source>
        <dbReference type="SAM" id="MobiDB-lite"/>
    </source>
</evidence>
<evidence type="ECO:0000313" key="3">
    <source>
        <dbReference type="Proteomes" id="UP000270094"/>
    </source>
</evidence>
<dbReference type="EMBL" id="UYYB01109948">
    <property type="protein sequence ID" value="VDM80765.1"/>
    <property type="molecule type" value="Genomic_DNA"/>
</dbReference>
<dbReference type="AlphaFoldDB" id="A0A3P7LDP6"/>
<dbReference type="OrthoDB" id="5856121at2759"/>
<gene>
    <name evidence="2" type="ORF">SVUK_LOCUS15763</name>
</gene>
<feature type="region of interest" description="Disordered" evidence="1">
    <location>
        <begin position="1"/>
        <end position="27"/>
    </location>
</feature>
<reference evidence="2 3" key="1">
    <citation type="submission" date="2018-11" db="EMBL/GenBank/DDBJ databases">
        <authorList>
            <consortium name="Pathogen Informatics"/>
        </authorList>
    </citation>
    <scope>NUCLEOTIDE SEQUENCE [LARGE SCALE GENOMIC DNA]</scope>
</reference>
<accession>A0A3P7LDP6</accession>
<name>A0A3P7LDP6_STRVU</name>
<dbReference type="Proteomes" id="UP000270094">
    <property type="component" value="Unassembled WGS sequence"/>
</dbReference>
<keyword evidence="3" id="KW-1185">Reference proteome</keyword>
<organism evidence="2 3">
    <name type="scientific">Strongylus vulgaris</name>
    <name type="common">Blood worm</name>
    <dbReference type="NCBI Taxonomy" id="40348"/>
    <lineage>
        <taxon>Eukaryota</taxon>
        <taxon>Metazoa</taxon>
        <taxon>Ecdysozoa</taxon>
        <taxon>Nematoda</taxon>
        <taxon>Chromadorea</taxon>
        <taxon>Rhabditida</taxon>
        <taxon>Rhabditina</taxon>
        <taxon>Rhabditomorpha</taxon>
        <taxon>Strongyloidea</taxon>
        <taxon>Strongylidae</taxon>
        <taxon>Strongylus</taxon>
    </lineage>
</organism>
<evidence type="ECO:0000313" key="2">
    <source>
        <dbReference type="EMBL" id="VDM80765.1"/>
    </source>
</evidence>
<protein>
    <submittedName>
        <fullName evidence="2">Uncharacterized protein</fullName>
    </submittedName>
</protein>
<feature type="compositionally biased region" description="Pro residues" evidence="1">
    <location>
        <begin position="9"/>
        <end position="22"/>
    </location>
</feature>
<sequence length="290" mass="31790">MASLEKPAPIRPQPCRPQPVYAPPAKSSGLRHFPVELEVPSVPRVSSFDHVSDRKDCANTNTWRSGSQRCKDGLLGKAGADKATTLPSSTGLCSTSKNLRHFPVELEVPSIPRVSSFDHVSDRKDCANTNTWRSGSQEPFQTQGSVISEDALRPSPSAFQSVSSFSNRGNMRGSLRSLPDAGLIIRGRYHQVTPPKDPTLAIDQLCAELELNTEEFKQSSSAWVDVKGFVILSLIVRLGSLPDAGLIIRGRYHQVTPPKDPTLAIDQLCAELELNTEQVIYQAVQYKSIE</sequence>